<gene>
    <name evidence="6" type="ORF">ACFQPE_11385</name>
</gene>
<dbReference type="SUPFAM" id="SSF53807">
    <property type="entry name" value="Helical backbone' metal receptor"/>
    <property type="match status" value="1"/>
</dbReference>
<name>A0ABD6A9V9_9EURY</name>
<sequence>MDGDSHRTRRTFLKGGAGVLAASALAGCAGESPGGSENGSDGNDTGGNDTGGNDTEGGAKTPYTVSMAPVGEVEFDAVPESYVVYEAGYADMAVALGQADGLKAVGLPSRYHTDYYDELEGVSVDKGSLTTLYSDGVDREVFYEIGADVHLIDPNWLVNNGAFGLEQGDVDAIGQQVAPFVGNTIFRRTDEWHDYEYYTMYEAFEKVAQVFQQGERYEAFEELHDAMLEDVGSKLPAEDERPNALLTFAADDEPEEFSPYRVSDEGTNKKQFHDLGIGDALEGTGVSGLSTSDRGTIDYETMLEVDPDSILVRGHETKTEEEFRNTVVTFMKNHSVAGKLTAVQEDRVFRGGPIYEGPIQNLFLTERFAKLYYPDSFSGKLFDRGEVSAIVRGEL</sequence>
<evidence type="ECO:0000256" key="4">
    <source>
        <dbReference type="SAM" id="MobiDB-lite"/>
    </source>
</evidence>
<dbReference type="PROSITE" id="PS51257">
    <property type="entry name" value="PROKAR_LIPOPROTEIN"/>
    <property type="match status" value="1"/>
</dbReference>
<evidence type="ECO:0000256" key="2">
    <source>
        <dbReference type="ARBA" id="ARBA00022448"/>
    </source>
</evidence>
<evidence type="ECO:0000256" key="3">
    <source>
        <dbReference type="ARBA" id="ARBA00022729"/>
    </source>
</evidence>
<comment type="caution">
    <text evidence="6">The sequence shown here is derived from an EMBL/GenBank/DDBJ whole genome shotgun (WGS) entry which is preliminary data.</text>
</comment>
<proteinExistence type="predicted"/>
<dbReference type="PANTHER" id="PTHR30532">
    <property type="entry name" value="IRON III DICITRATE-BINDING PERIPLASMIC PROTEIN"/>
    <property type="match status" value="1"/>
</dbReference>
<protein>
    <submittedName>
        <fullName evidence="6">ABC transporter substrate-binding protein</fullName>
    </submittedName>
</protein>
<dbReference type="PROSITE" id="PS51318">
    <property type="entry name" value="TAT"/>
    <property type="match status" value="1"/>
</dbReference>
<dbReference type="InterPro" id="IPR051313">
    <property type="entry name" value="Bact_iron-sidero_bind"/>
</dbReference>
<keyword evidence="3" id="KW-0732">Signal</keyword>
<feature type="region of interest" description="Disordered" evidence="4">
    <location>
        <begin position="28"/>
        <end position="63"/>
    </location>
</feature>
<dbReference type="Proteomes" id="UP001596547">
    <property type="component" value="Unassembled WGS sequence"/>
</dbReference>
<evidence type="ECO:0000313" key="7">
    <source>
        <dbReference type="Proteomes" id="UP001596547"/>
    </source>
</evidence>
<dbReference type="Pfam" id="PF01497">
    <property type="entry name" value="Peripla_BP_2"/>
    <property type="match status" value="1"/>
</dbReference>
<dbReference type="GeneID" id="79315946"/>
<dbReference type="RefSeq" id="WP_276303368.1">
    <property type="nucleotide sequence ID" value="NZ_CP119992.1"/>
</dbReference>
<dbReference type="Gene3D" id="3.40.50.1980">
    <property type="entry name" value="Nitrogenase molybdenum iron protein domain"/>
    <property type="match status" value="2"/>
</dbReference>
<dbReference type="InterPro" id="IPR002491">
    <property type="entry name" value="ABC_transptr_periplasmic_BD"/>
</dbReference>
<evidence type="ECO:0000256" key="1">
    <source>
        <dbReference type="ARBA" id="ARBA00004196"/>
    </source>
</evidence>
<accession>A0ABD6A9V9</accession>
<keyword evidence="7" id="KW-1185">Reference proteome</keyword>
<feature type="domain" description="Fe/B12 periplasmic-binding" evidence="5">
    <location>
        <begin position="83"/>
        <end position="353"/>
    </location>
</feature>
<dbReference type="InterPro" id="IPR006311">
    <property type="entry name" value="TAT_signal"/>
</dbReference>
<evidence type="ECO:0000313" key="6">
    <source>
        <dbReference type="EMBL" id="MFC7317384.1"/>
    </source>
</evidence>
<comment type="subcellular location">
    <subcellularLocation>
        <location evidence="1">Cell envelope</location>
    </subcellularLocation>
</comment>
<evidence type="ECO:0000259" key="5">
    <source>
        <dbReference type="Pfam" id="PF01497"/>
    </source>
</evidence>
<keyword evidence="2" id="KW-0813">Transport</keyword>
<reference evidence="6 7" key="1">
    <citation type="journal article" date="2019" name="Int. J. Syst. Evol. Microbiol.">
        <title>The Global Catalogue of Microorganisms (GCM) 10K type strain sequencing project: providing services to taxonomists for standard genome sequencing and annotation.</title>
        <authorList>
            <consortium name="The Broad Institute Genomics Platform"/>
            <consortium name="The Broad Institute Genome Sequencing Center for Infectious Disease"/>
            <person name="Wu L."/>
            <person name="Ma J."/>
        </authorList>
    </citation>
    <scope>NUCLEOTIDE SEQUENCE [LARGE SCALE GENOMIC DNA]</scope>
    <source>
        <strain evidence="6 7">PSR21</strain>
    </source>
</reference>
<dbReference type="AlphaFoldDB" id="A0ABD6A9V9"/>
<dbReference type="EMBL" id="JBHTBF010000002">
    <property type="protein sequence ID" value="MFC7317384.1"/>
    <property type="molecule type" value="Genomic_DNA"/>
</dbReference>
<organism evidence="6 7">
    <name type="scientific">Halomarina halobia</name>
    <dbReference type="NCBI Taxonomy" id="3033386"/>
    <lineage>
        <taxon>Archaea</taxon>
        <taxon>Methanobacteriati</taxon>
        <taxon>Methanobacteriota</taxon>
        <taxon>Stenosarchaea group</taxon>
        <taxon>Halobacteria</taxon>
        <taxon>Halobacteriales</taxon>
        <taxon>Natronomonadaceae</taxon>
        <taxon>Halomarina</taxon>
    </lineage>
</organism>
<dbReference type="PANTHER" id="PTHR30532:SF1">
    <property type="entry name" value="IRON(3+)-HYDROXAMATE-BINDING PROTEIN FHUD"/>
    <property type="match status" value="1"/>
</dbReference>